<dbReference type="PANTHER" id="PTHR13703:SF61">
    <property type="entry name" value="PROTEIN MOTHERS AGAINST DPP"/>
    <property type="match status" value="1"/>
</dbReference>
<dbReference type="GO" id="GO:0050793">
    <property type="term" value="P:regulation of developmental process"/>
    <property type="evidence" value="ECO:0007669"/>
    <property type="project" value="UniProtKB-ARBA"/>
</dbReference>
<dbReference type="GO" id="GO:0030154">
    <property type="term" value="P:cell differentiation"/>
    <property type="evidence" value="ECO:0007669"/>
    <property type="project" value="TreeGrafter"/>
</dbReference>
<dbReference type="GO" id="GO:0051239">
    <property type="term" value="P:regulation of multicellular organismal process"/>
    <property type="evidence" value="ECO:0007669"/>
    <property type="project" value="UniProtKB-ARBA"/>
</dbReference>
<comment type="caution">
    <text evidence="4">The sequence shown here is derived from an EMBL/GenBank/DDBJ whole genome shotgun (WGS) entry which is preliminary data.</text>
</comment>
<dbReference type="SUPFAM" id="SSF49879">
    <property type="entry name" value="SMAD/FHA domain"/>
    <property type="match status" value="1"/>
</dbReference>
<dbReference type="Gene3D" id="2.60.200.10">
    <property type="match status" value="1"/>
</dbReference>
<dbReference type="EMBL" id="QDEB01031602">
    <property type="protein sequence ID" value="RZC39753.1"/>
    <property type="molecule type" value="Genomic_DNA"/>
</dbReference>
<dbReference type="GO" id="GO:0009791">
    <property type="term" value="P:post-embryonic development"/>
    <property type="evidence" value="ECO:0007669"/>
    <property type="project" value="UniProtKB-ARBA"/>
</dbReference>
<keyword evidence="5" id="KW-1185">Reference proteome</keyword>
<organism evidence="4 5">
    <name type="scientific">Asbolus verrucosus</name>
    <name type="common">Desert ironclad beetle</name>
    <dbReference type="NCBI Taxonomy" id="1661398"/>
    <lineage>
        <taxon>Eukaryota</taxon>
        <taxon>Metazoa</taxon>
        <taxon>Ecdysozoa</taxon>
        <taxon>Arthropoda</taxon>
        <taxon>Hexapoda</taxon>
        <taxon>Insecta</taxon>
        <taxon>Pterygota</taxon>
        <taxon>Neoptera</taxon>
        <taxon>Endopterygota</taxon>
        <taxon>Coleoptera</taxon>
        <taxon>Polyphaga</taxon>
        <taxon>Cucujiformia</taxon>
        <taxon>Tenebrionidae</taxon>
        <taxon>Pimeliinae</taxon>
        <taxon>Asbolus</taxon>
    </lineage>
</organism>
<proteinExistence type="predicted"/>
<accession>A0A482W4Q6</accession>
<sequence length="200" mass="23307">DSNPPWATIAYHELGSRVGEPFRSNCSSIHVDAYKNPCMKTFPHRFFLDELANPDRSLDVINVRQQIGGGVRLHRVGGQLLAECKSEAAIFVHSRYYNRTRGYDSAKICRMHMSRGRLMTLFEDDQFDKWLADAEGYESVRELAKMCTIRISFVRGWGKWNKENPLLTNVPCWIEIKLQRPLDKIHETVQQMRTLHKMYC</sequence>
<reference evidence="4 5" key="1">
    <citation type="submission" date="2017-03" db="EMBL/GenBank/DDBJ databases">
        <title>Genome of the blue death feigning beetle - Asbolus verrucosus.</title>
        <authorList>
            <person name="Rider S.D."/>
        </authorList>
    </citation>
    <scope>NUCLEOTIDE SEQUENCE [LARGE SCALE GENOMIC DNA]</scope>
    <source>
        <strain evidence="4">Butters</strain>
        <tissue evidence="4">Head and leg muscle</tissue>
    </source>
</reference>
<dbReference type="InterPro" id="IPR013790">
    <property type="entry name" value="Dwarfin"/>
</dbReference>
<dbReference type="AlphaFoldDB" id="A0A482W4Q6"/>
<keyword evidence="1" id="KW-0805">Transcription regulation</keyword>
<dbReference type="GO" id="GO:0030509">
    <property type="term" value="P:BMP signaling pathway"/>
    <property type="evidence" value="ECO:0007669"/>
    <property type="project" value="TreeGrafter"/>
</dbReference>
<dbReference type="OrthoDB" id="6681998at2759"/>
<dbReference type="Proteomes" id="UP000292052">
    <property type="component" value="Unassembled WGS sequence"/>
</dbReference>
<evidence type="ECO:0000259" key="3">
    <source>
        <dbReference type="PROSITE" id="PS51076"/>
    </source>
</evidence>
<dbReference type="GO" id="GO:0000981">
    <property type="term" value="F:DNA-binding transcription factor activity, RNA polymerase II-specific"/>
    <property type="evidence" value="ECO:0007669"/>
    <property type="project" value="TreeGrafter"/>
</dbReference>
<dbReference type="GO" id="GO:0060395">
    <property type="term" value="P:SMAD protein signal transduction"/>
    <property type="evidence" value="ECO:0007669"/>
    <property type="project" value="TreeGrafter"/>
</dbReference>
<keyword evidence="2" id="KW-0804">Transcription</keyword>
<dbReference type="PROSITE" id="PS51076">
    <property type="entry name" value="MH2"/>
    <property type="match status" value="1"/>
</dbReference>
<name>A0A482W4Q6_ASBVE</name>
<feature type="non-terminal residue" evidence="4">
    <location>
        <position position="1"/>
    </location>
</feature>
<dbReference type="PANTHER" id="PTHR13703">
    <property type="entry name" value="SMAD"/>
    <property type="match status" value="1"/>
</dbReference>
<dbReference type="InterPro" id="IPR017855">
    <property type="entry name" value="SMAD-like_dom_sf"/>
</dbReference>
<dbReference type="GO" id="GO:0000978">
    <property type="term" value="F:RNA polymerase II cis-regulatory region sequence-specific DNA binding"/>
    <property type="evidence" value="ECO:0007669"/>
    <property type="project" value="TreeGrafter"/>
</dbReference>
<dbReference type="GO" id="GO:0070411">
    <property type="term" value="F:I-SMAD binding"/>
    <property type="evidence" value="ECO:0007669"/>
    <property type="project" value="TreeGrafter"/>
</dbReference>
<dbReference type="GO" id="GO:0009653">
    <property type="term" value="P:anatomical structure morphogenesis"/>
    <property type="evidence" value="ECO:0007669"/>
    <property type="project" value="TreeGrafter"/>
</dbReference>
<evidence type="ECO:0000313" key="4">
    <source>
        <dbReference type="EMBL" id="RZC39753.1"/>
    </source>
</evidence>
<dbReference type="InterPro" id="IPR008984">
    <property type="entry name" value="SMAD_FHA_dom_sf"/>
</dbReference>
<dbReference type="Pfam" id="PF03166">
    <property type="entry name" value="MH2"/>
    <property type="match status" value="1"/>
</dbReference>
<dbReference type="GO" id="GO:0071144">
    <property type="term" value="C:heteromeric SMAD protein complex"/>
    <property type="evidence" value="ECO:0007669"/>
    <property type="project" value="TreeGrafter"/>
</dbReference>
<dbReference type="SMART" id="SM00524">
    <property type="entry name" value="DWB"/>
    <property type="match status" value="1"/>
</dbReference>
<gene>
    <name evidence="4" type="ORF">BDFB_014782</name>
</gene>
<evidence type="ECO:0000256" key="1">
    <source>
        <dbReference type="ARBA" id="ARBA00023015"/>
    </source>
</evidence>
<evidence type="ECO:0000313" key="5">
    <source>
        <dbReference type="Proteomes" id="UP000292052"/>
    </source>
</evidence>
<feature type="domain" description="MH2" evidence="3">
    <location>
        <begin position="6"/>
        <end position="200"/>
    </location>
</feature>
<evidence type="ECO:0000256" key="2">
    <source>
        <dbReference type="ARBA" id="ARBA00023163"/>
    </source>
</evidence>
<dbReference type="STRING" id="1661398.A0A482W4Q6"/>
<dbReference type="InterPro" id="IPR001132">
    <property type="entry name" value="SMAD_dom_Dwarfin-type"/>
</dbReference>
<protein>
    <submittedName>
        <fullName evidence="4">MH2 domain containing protein</fullName>
    </submittedName>
</protein>